<dbReference type="SUPFAM" id="SSF56059">
    <property type="entry name" value="Glutathione synthetase ATP-binding domain-like"/>
    <property type="match status" value="1"/>
</dbReference>
<evidence type="ECO:0000259" key="2">
    <source>
        <dbReference type="PROSITE" id="PS50975"/>
    </source>
</evidence>
<sequence length="371" mass="43438">MVSQLEVLLFSGYNQRGVISFCRFCEKNNVGFNIIALEESDTILKTNYKTQVKFIRETKELLIDDFLKYKKLIPNTQLLIIPSSEYLNRFLLKNKASLSEIGYLIPLCEPNLYHIISDKYSFGNLCKNYNITVPSEYNLDKELIYPFVIKPLTYSSSTGSILKPSIIFSTNDFENFIQKNDLKDFYLQEFIGGSSYYLLYYFRLDGSYTVFSQENLIQQSNGRSIVAAQSSDIHKNPISKQFSALFLDNEFTGLVMVELKFYKNQFYMIEANPRLWGPSQLILDAQMNLFESFLNDYGLLDGYEKLNYKVNVKYFWSGGIIEDQRKQESLAFHSYSKELFFNDYTKFCAKDIYAYPDTFEVYSQEKDDYEK</sequence>
<dbReference type="EMBL" id="JAHWXQ010000005">
    <property type="protein sequence ID" value="MBW3366639.1"/>
    <property type="molecule type" value="Genomic_DNA"/>
</dbReference>
<keyword evidence="4" id="KW-1185">Reference proteome</keyword>
<dbReference type="Gene3D" id="3.40.50.20">
    <property type="match status" value="1"/>
</dbReference>
<evidence type="ECO:0000313" key="4">
    <source>
        <dbReference type="Proteomes" id="UP000774935"/>
    </source>
</evidence>
<dbReference type="InterPro" id="IPR003806">
    <property type="entry name" value="ATP-grasp_PylC-type"/>
</dbReference>
<reference evidence="3 4" key="1">
    <citation type="submission" date="2021-07" db="EMBL/GenBank/DDBJ databases">
        <authorList>
            <person name="Kim M.K."/>
        </authorList>
    </citation>
    <scope>NUCLEOTIDE SEQUENCE [LARGE SCALE GENOMIC DNA]</scope>
    <source>
        <strain evidence="3 4">HLY7-15</strain>
    </source>
</reference>
<accession>A0ABS6XG68</accession>
<dbReference type="RefSeq" id="WP_199111382.1">
    <property type="nucleotide sequence ID" value="NZ_JAHWXQ010000005.1"/>
</dbReference>
<dbReference type="InterPro" id="IPR011761">
    <property type="entry name" value="ATP-grasp"/>
</dbReference>
<organism evidence="3 4">
    <name type="scientific">Pontibacter populi</name>
    <dbReference type="NCBI Taxonomy" id="890055"/>
    <lineage>
        <taxon>Bacteria</taxon>
        <taxon>Pseudomonadati</taxon>
        <taxon>Bacteroidota</taxon>
        <taxon>Cytophagia</taxon>
        <taxon>Cytophagales</taxon>
        <taxon>Hymenobacteraceae</taxon>
        <taxon>Pontibacter</taxon>
    </lineage>
</organism>
<dbReference type="PROSITE" id="PS00867">
    <property type="entry name" value="CPSASE_2"/>
    <property type="match status" value="1"/>
</dbReference>
<keyword evidence="1" id="KW-0067">ATP-binding</keyword>
<dbReference type="InterPro" id="IPR013815">
    <property type="entry name" value="ATP_grasp_subdomain_1"/>
</dbReference>
<dbReference type="Gene3D" id="3.30.470.20">
    <property type="entry name" value="ATP-grasp fold, B domain"/>
    <property type="match status" value="1"/>
</dbReference>
<dbReference type="InterPro" id="IPR005479">
    <property type="entry name" value="CPAse_ATP-bd"/>
</dbReference>
<evidence type="ECO:0000256" key="1">
    <source>
        <dbReference type="PROSITE-ProRule" id="PRU00409"/>
    </source>
</evidence>
<feature type="domain" description="ATP-grasp" evidence="2">
    <location>
        <begin position="110"/>
        <end position="298"/>
    </location>
</feature>
<dbReference type="Gene3D" id="3.30.1490.20">
    <property type="entry name" value="ATP-grasp fold, A domain"/>
    <property type="match status" value="1"/>
</dbReference>
<keyword evidence="1" id="KW-0547">Nucleotide-binding</keyword>
<comment type="caution">
    <text evidence="3">The sequence shown here is derived from an EMBL/GenBank/DDBJ whole genome shotgun (WGS) entry which is preliminary data.</text>
</comment>
<dbReference type="Proteomes" id="UP000774935">
    <property type="component" value="Unassembled WGS sequence"/>
</dbReference>
<protein>
    <recommendedName>
        <fullName evidence="2">ATP-grasp domain-containing protein</fullName>
    </recommendedName>
</protein>
<name>A0ABS6XG68_9BACT</name>
<proteinExistence type="predicted"/>
<gene>
    <name evidence="3" type="ORF">KYK27_16380</name>
</gene>
<dbReference type="PROSITE" id="PS50975">
    <property type="entry name" value="ATP_GRASP"/>
    <property type="match status" value="1"/>
</dbReference>
<dbReference type="Pfam" id="PF02655">
    <property type="entry name" value="ATP-grasp_3"/>
    <property type="match status" value="1"/>
</dbReference>
<evidence type="ECO:0000313" key="3">
    <source>
        <dbReference type="EMBL" id="MBW3366639.1"/>
    </source>
</evidence>